<dbReference type="SUPFAM" id="SSF56935">
    <property type="entry name" value="Porins"/>
    <property type="match status" value="1"/>
</dbReference>
<evidence type="ECO:0000256" key="6">
    <source>
        <dbReference type="ARBA" id="ARBA00022729"/>
    </source>
</evidence>
<comment type="subcellular location">
    <subcellularLocation>
        <location evidence="1">Cell outer membrane</location>
        <topology evidence="1">Multi-pass membrane protein</topology>
    </subcellularLocation>
</comment>
<evidence type="ECO:0000256" key="5">
    <source>
        <dbReference type="ARBA" id="ARBA00022692"/>
    </source>
</evidence>
<comment type="subunit">
    <text evidence="2">Homotrimer.</text>
</comment>
<dbReference type="AlphaFoldDB" id="A0A242MP17"/>
<evidence type="ECO:0000313" key="15">
    <source>
        <dbReference type="EMBL" id="OTP73068.1"/>
    </source>
</evidence>
<dbReference type="GO" id="GO:0009279">
    <property type="term" value="C:cell outer membrane"/>
    <property type="evidence" value="ECO:0007669"/>
    <property type="project" value="UniProtKB-SubCell"/>
</dbReference>
<reference evidence="14 17" key="2">
    <citation type="submission" date="2017-03" db="EMBL/GenBank/DDBJ databases">
        <title>Genome analysis of strain PAMC 26577.</title>
        <authorList>
            <person name="Oh H.-M."/>
            <person name="Yang J.-A."/>
        </authorList>
    </citation>
    <scope>NUCLEOTIDE SEQUENCE [LARGE SCALE GENOMIC DNA]</scope>
    <source>
        <strain evidence="14 17">PAMC 26577</strain>
    </source>
</reference>
<evidence type="ECO:0000313" key="16">
    <source>
        <dbReference type="Proteomes" id="UP000194546"/>
    </source>
</evidence>
<dbReference type="EMBL" id="NBTY01000101">
    <property type="protein sequence ID" value="OTP73068.1"/>
    <property type="molecule type" value="Genomic_DNA"/>
</dbReference>
<dbReference type="RefSeq" id="WP_075358769.1">
    <property type="nucleotide sequence ID" value="NZ_MSRG01000043.1"/>
</dbReference>
<evidence type="ECO:0000256" key="2">
    <source>
        <dbReference type="ARBA" id="ARBA00011233"/>
    </source>
</evidence>
<keyword evidence="7" id="KW-0406">Ion transport</keyword>
<dbReference type="GO" id="GO:0046930">
    <property type="term" value="C:pore complex"/>
    <property type="evidence" value="ECO:0007669"/>
    <property type="project" value="UniProtKB-KW"/>
</dbReference>
<keyword evidence="8" id="KW-0626">Porin</keyword>
<dbReference type="Pfam" id="PF13609">
    <property type="entry name" value="Porin_4"/>
    <property type="match status" value="1"/>
</dbReference>
<dbReference type="InterPro" id="IPR023614">
    <property type="entry name" value="Porin_dom_sf"/>
</dbReference>
<keyword evidence="6 12" id="KW-0732">Signal</keyword>
<evidence type="ECO:0000256" key="11">
    <source>
        <dbReference type="SAM" id="MobiDB-lite"/>
    </source>
</evidence>
<feature type="signal peptide" evidence="12">
    <location>
        <begin position="1"/>
        <end position="20"/>
    </location>
</feature>
<feature type="domain" description="Porin" evidence="13">
    <location>
        <begin position="7"/>
        <end position="329"/>
    </location>
</feature>
<evidence type="ECO:0000256" key="9">
    <source>
        <dbReference type="ARBA" id="ARBA00023136"/>
    </source>
</evidence>
<dbReference type="PANTHER" id="PTHR34501">
    <property type="entry name" value="PROTEIN YDDL-RELATED"/>
    <property type="match status" value="1"/>
</dbReference>
<dbReference type="CDD" id="cd00342">
    <property type="entry name" value="gram_neg_porins"/>
    <property type="match status" value="1"/>
</dbReference>
<protein>
    <submittedName>
        <fullName evidence="15">Outer membrane protein (Porin)</fullName>
    </submittedName>
</protein>
<dbReference type="GO" id="GO:0006811">
    <property type="term" value="P:monoatomic ion transport"/>
    <property type="evidence" value="ECO:0007669"/>
    <property type="project" value="UniProtKB-KW"/>
</dbReference>
<evidence type="ECO:0000259" key="13">
    <source>
        <dbReference type="Pfam" id="PF13609"/>
    </source>
</evidence>
<feature type="chain" id="PRO_5011405109" evidence="12">
    <location>
        <begin position="21"/>
        <end position="363"/>
    </location>
</feature>
<comment type="caution">
    <text evidence="15">The sequence shown here is derived from an EMBL/GenBank/DDBJ whole genome shotgun (WGS) entry which is preliminary data.</text>
</comment>
<name>A0A242MP17_CABSO</name>
<dbReference type="InterPro" id="IPR033900">
    <property type="entry name" value="Gram_neg_porin_domain"/>
</dbReference>
<gene>
    <name evidence="15" type="ORF">PAMC26510_19970</name>
    <name evidence="14" type="ORF">PAMC26577_34115</name>
</gene>
<dbReference type="EMBL" id="NBTZ01000132">
    <property type="protein sequence ID" value="OTP68455.1"/>
    <property type="molecule type" value="Genomic_DNA"/>
</dbReference>
<evidence type="ECO:0000256" key="1">
    <source>
        <dbReference type="ARBA" id="ARBA00004571"/>
    </source>
</evidence>
<dbReference type="InterPro" id="IPR050298">
    <property type="entry name" value="Gram-neg_bact_OMP"/>
</dbReference>
<sequence>MKKLWIAAAVGCASVSGAQAQSSVTLYGRIDNGVEYMSNVGGHSRWRLASGEWGTGLFGLKGSEDLGGGNKAIFKLESGIDTSDGTAGDTNGRLYQRYAFVGIANDTYGTFTLGRMLAISNGVWDFDPFVQQAWSSASLVRSRNWNKTSNNIQYQSPNWYGIDVLGQYSLGNTTSFNQGQKNADGTFADYGRSDGIQLTYTRQYFQIRGIFDEMRDANGRFSDLFLYSREYIAMINAYVGKFKLQAAYTHMHADATIAGAPTSGDHEWGGVTYQWTPVFATTAAVFHINTNGDALQGGGRATMFEIGTTYNFSKRTFLYATAATVRNSNGANFSLEANSQTSSDNPTPGGNQSGVYVGINHSF</sequence>
<evidence type="ECO:0000313" key="14">
    <source>
        <dbReference type="EMBL" id="OTP68455.1"/>
    </source>
</evidence>
<proteinExistence type="predicted"/>
<keyword evidence="3" id="KW-0813">Transport</keyword>
<dbReference type="InterPro" id="IPR002299">
    <property type="entry name" value="Porin_Neis"/>
</dbReference>
<keyword evidence="4" id="KW-1134">Transmembrane beta strand</keyword>
<evidence type="ECO:0000256" key="4">
    <source>
        <dbReference type="ARBA" id="ARBA00022452"/>
    </source>
</evidence>
<evidence type="ECO:0000256" key="10">
    <source>
        <dbReference type="ARBA" id="ARBA00023237"/>
    </source>
</evidence>
<dbReference type="Proteomes" id="UP000195221">
    <property type="component" value="Unassembled WGS sequence"/>
</dbReference>
<dbReference type="GO" id="GO:0015288">
    <property type="term" value="F:porin activity"/>
    <property type="evidence" value="ECO:0007669"/>
    <property type="project" value="UniProtKB-KW"/>
</dbReference>
<feature type="compositionally biased region" description="Polar residues" evidence="11">
    <location>
        <begin position="335"/>
        <end position="354"/>
    </location>
</feature>
<evidence type="ECO:0000256" key="3">
    <source>
        <dbReference type="ARBA" id="ARBA00022448"/>
    </source>
</evidence>
<evidence type="ECO:0000256" key="7">
    <source>
        <dbReference type="ARBA" id="ARBA00023065"/>
    </source>
</evidence>
<evidence type="ECO:0000256" key="8">
    <source>
        <dbReference type="ARBA" id="ARBA00023114"/>
    </source>
</evidence>
<dbReference type="PANTHER" id="PTHR34501:SF9">
    <property type="entry name" value="MAJOR OUTER MEMBRANE PROTEIN P.IA"/>
    <property type="match status" value="1"/>
</dbReference>
<keyword evidence="9" id="KW-0472">Membrane</keyword>
<dbReference type="PRINTS" id="PR00184">
    <property type="entry name" value="NEISSPPORIN"/>
</dbReference>
<accession>A0A242MP17</accession>
<dbReference type="Gene3D" id="2.40.160.10">
    <property type="entry name" value="Porin"/>
    <property type="match status" value="1"/>
</dbReference>
<evidence type="ECO:0000313" key="17">
    <source>
        <dbReference type="Proteomes" id="UP000195221"/>
    </source>
</evidence>
<dbReference type="Proteomes" id="UP000194546">
    <property type="component" value="Unassembled WGS sequence"/>
</dbReference>
<organism evidence="15 16">
    <name type="scientific">Caballeronia sordidicola</name>
    <name type="common">Burkholderia sordidicola</name>
    <dbReference type="NCBI Taxonomy" id="196367"/>
    <lineage>
        <taxon>Bacteria</taxon>
        <taxon>Pseudomonadati</taxon>
        <taxon>Pseudomonadota</taxon>
        <taxon>Betaproteobacteria</taxon>
        <taxon>Burkholderiales</taxon>
        <taxon>Burkholderiaceae</taxon>
        <taxon>Caballeronia</taxon>
    </lineage>
</organism>
<feature type="region of interest" description="Disordered" evidence="11">
    <location>
        <begin position="335"/>
        <end position="355"/>
    </location>
</feature>
<reference evidence="15 16" key="1">
    <citation type="submission" date="2017-03" db="EMBL/GenBank/DDBJ databases">
        <title>Genome analysis of strain PAMC 26510.</title>
        <authorList>
            <person name="Oh H.-M."/>
            <person name="Yang J.-A."/>
        </authorList>
    </citation>
    <scope>NUCLEOTIDE SEQUENCE [LARGE SCALE GENOMIC DNA]</scope>
    <source>
        <strain evidence="15 16">PAMC 26510</strain>
    </source>
</reference>
<evidence type="ECO:0000256" key="12">
    <source>
        <dbReference type="SAM" id="SignalP"/>
    </source>
</evidence>
<keyword evidence="10" id="KW-0998">Cell outer membrane</keyword>
<keyword evidence="5" id="KW-0812">Transmembrane</keyword>